<evidence type="ECO:0000313" key="1">
    <source>
        <dbReference type="EMBL" id="MDN3619597.1"/>
    </source>
</evidence>
<reference evidence="1 2" key="1">
    <citation type="journal article" date="2014" name="Int. J. Syst. Evol. Microbiol.">
        <title>Complete genome sequence of Corynebacterium casei LMG S-19264T (=DSM 44701T), isolated from a smear-ripened cheese.</title>
        <authorList>
            <consortium name="US DOE Joint Genome Institute (JGI-PGF)"/>
            <person name="Walter F."/>
            <person name="Albersmeier A."/>
            <person name="Kalinowski J."/>
            <person name="Ruckert C."/>
        </authorList>
    </citation>
    <scope>NUCLEOTIDE SEQUENCE [LARGE SCALE GENOMIC DNA]</scope>
    <source>
        <strain evidence="1 2">CECT 8670</strain>
    </source>
</reference>
<dbReference type="InterPro" id="IPR011990">
    <property type="entry name" value="TPR-like_helical_dom_sf"/>
</dbReference>
<dbReference type="Gene3D" id="1.25.40.10">
    <property type="entry name" value="Tetratricopeptide repeat domain"/>
    <property type="match status" value="1"/>
</dbReference>
<name>A0AAJ1QWX7_9FLAO</name>
<gene>
    <name evidence="1" type="ORF">QWY81_09045</name>
</gene>
<dbReference type="EMBL" id="JAUFQH010000006">
    <property type="protein sequence ID" value="MDN3619597.1"/>
    <property type="molecule type" value="Genomic_DNA"/>
</dbReference>
<protein>
    <recommendedName>
        <fullName evidence="3">Tetratricopeptide repeat protein</fullName>
    </recommendedName>
</protein>
<comment type="caution">
    <text evidence="1">The sequence shown here is derived from an EMBL/GenBank/DDBJ whole genome shotgun (WGS) entry which is preliminary data.</text>
</comment>
<dbReference type="RefSeq" id="WP_261973102.1">
    <property type="nucleotide sequence ID" value="NZ_CP103460.1"/>
</dbReference>
<evidence type="ECO:0000313" key="2">
    <source>
        <dbReference type="Proteomes" id="UP001228636"/>
    </source>
</evidence>
<dbReference type="AlphaFoldDB" id="A0AAJ1QWX7"/>
<dbReference type="SUPFAM" id="SSF48452">
    <property type="entry name" value="TPR-like"/>
    <property type="match status" value="3"/>
</dbReference>
<organism evidence="1 2">
    <name type="scientific">Polaribacter sejongensis</name>
    <dbReference type="NCBI Taxonomy" id="985043"/>
    <lineage>
        <taxon>Bacteria</taxon>
        <taxon>Pseudomonadati</taxon>
        <taxon>Bacteroidota</taxon>
        <taxon>Flavobacteriia</taxon>
        <taxon>Flavobacteriales</taxon>
        <taxon>Flavobacteriaceae</taxon>
    </lineage>
</organism>
<evidence type="ECO:0008006" key="3">
    <source>
        <dbReference type="Google" id="ProtNLM"/>
    </source>
</evidence>
<accession>A0AAJ1QWX7</accession>
<sequence length="749" mass="87813">MSLTRQEVITQIARAEELYKANLYVPMQPIMANIQENIEILGESYPADTARYYRIYMLYIGVFEELNMPVLESYLQALININEILPSDYECVCSYYKHCEEWVYEKALMTYPYNETLHIHYALKLQEEQRFEEAISTLKYILECYPALTEARFLLWEVKTARIEQLRISNEAADAYELLNLASDTHRKEILTPLQFDDNLDQADQNLARIQLTLWSNKSIDNKKQWISEWRHLELTDTTRFLLADYAKSFMMYDMVSQILAAPKEPVFPEENYTNFSEYENYMIALANSGWQLAQHQYMLIGNSSYYYSKNKKTIEICVERGLALNPKNPLLLVLKAKSFFFVKDYNATGAAYHEAFKNGLRMSEYLFYLLEVNSRIESWQGILDVVVQFHRRKTPTLKTLFFQSRALIKLGRFDEAHEVINESLSDFPLPSHSYAPWLYNLRMIIHARNQNYKAFFEDMKEEISFYKIGDGNYCSTMNMCVEALLEKGDYAECHKYAIYNFEQGKLAPYLEPIFQWICYETFLEKPEGLGEVSTDDLIANPTTFSDYRNNGFIHWMLRNNAAGSASLKKAADLSTNKGAYLKLSFECLLAGFDNPAAIALYETIKKEAPEARDWKLDFQYANLLEEENRYKEAFVAYQHLGQSYPEESFFNLPKDEYNVMLRVFKKFTKGLNDVEGFTKYNAMYLSKDNPSEDALLEHLEVATTNYKEDVFLQHNLLESISKLDIEFENNELEMLKEMKSRIRNTYFV</sequence>
<dbReference type="Proteomes" id="UP001228636">
    <property type="component" value="Unassembled WGS sequence"/>
</dbReference>
<proteinExistence type="predicted"/>